<dbReference type="HOGENOM" id="CLU_005632_0_0_0"/>
<feature type="domain" description="DUF1553" evidence="3">
    <location>
        <begin position="560"/>
        <end position="678"/>
    </location>
</feature>
<dbReference type="EMBL" id="CP003364">
    <property type="protein sequence ID" value="AGA30097.1"/>
    <property type="molecule type" value="Genomic_DNA"/>
</dbReference>
<dbReference type="KEGG" id="saci:Sinac_5986"/>
<proteinExistence type="predicted"/>
<evidence type="ECO:0000256" key="1">
    <source>
        <dbReference type="SAM" id="MobiDB-lite"/>
    </source>
</evidence>
<dbReference type="Gene3D" id="2.60.40.1080">
    <property type="match status" value="1"/>
</dbReference>
<protein>
    <recommendedName>
        <fullName evidence="6">BIG2 domain-containing protein</fullName>
    </recommendedName>
</protein>
<name>L0DLH8_SINAD</name>
<organism evidence="4 5">
    <name type="scientific">Singulisphaera acidiphila (strain ATCC BAA-1392 / DSM 18658 / VKM B-2454 / MOB10)</name>
    <dbReference type="NCBI Taxonomy" id="886293"/>
    <lineage>
        <taxon>Bacteria</taxon>
        <taxon>Pseudomonadati</taxon>
        <taxon>Planctomycetota</taxon>
        <taxon>Planctomycetia</taxon>
        <taxon>Isosphaerales</taxon>
        <taxon>Isosphaeraceae</taxon>
        <taxon>Singulisphaera</taxon>
    </lineage>
</organism>
<dbReference type="eggNOG" id="COG5492">
    <property type="taxonomic scope" value="Bacteria"/>
</dbReference>
<dbReference type="OrthoDB" id="289126at2"/>
<dbReference type="InterPro" id="IPR011444">
    <property type="entry name" value="DUF1549"/>
</dbReference>
<reference evidence="4 5" key="1">
    <citation type="submission" date="2012-02" db="EMBL/GenBank/DDBJ databases">
        <title>Complete sequence of chromosome of Singulisphaera acidiphila DSM 18658.</title>
        <authorList>
            <consortium name="US DOE Joint Genome Institute (JGI-PGF)"/>
            <person name="Lucas S."/>
            <person name="Copeland A."/>
            <person name="Lapidus A."/>
            <person name="Glavina del Rio T."/>
            <person name="Dalin E."/>
            <person name="Tice H."/>
            <person name="Bruce D."/>
            <person name="Goodwin L."/>
            <person name="Pitluck S."/>
            <person name="Peters L."/>
            <person name="Ovchinnikova G."/>
            <person name="Chertkov O."/>
            <person name="Kyrpides N."/>
            <person name="Mavromatis K."/>
            <person name="Ivanova N."/>
            <person name="Brettin T."/>
            <person name="Detter J.C."/>
            <person name="Han C."/>
            <person name="Larimer F."/>
            <person name="Land M."/>
            <person name="Hauser L."/>
            <person name="Markowitz V."/>
            <person name="Cheng J.-F."/>
            <person name="Hugenholtz P."/>
            <person name="Woyke T."/>
            <person name="Wu D."/>
            <person name="Tindall B."/>
            <person name="Pomrenke H."/>
            <person name="Brambilla E."/>
            <person name="Klenk H.-P."/>
            <person name="Eisen J.A."/>
        </authorList>
    </citation>
    <scope>NUCLEOTIDE SEQUENCE [LARGE SCALE GENOMIC DNA]</scope>
    <source>
        <strain evidence="5">ATCC BAA-1392 / DSM 18658 / VKM B-2454 / MOB10</strain>
    </source>
</reference>
<feature type="domain" description="DUF1549" evidence="2">
    <location>
        <begin position="250"/>
        <end position="465"/>
    </location>
</feature>
<gene>
    <name evidence="4" type="ordered locus">Sinac_5986</name>
</gene>
<evidence type="ECO:0000313" key="4">
    <source>
        <dbReference type="EMBL" id="AGA30097.1"/>
    </source>
</evidence>
<accession>L0DLH8</accession>
<dbReference type="PANTHER" id="PTHR35889">
    <property type="entry name" value="CYCLOINULO-OLIGOSACCHARIDE FRUCTANOTRANSFERASE-RELATED"/>
    <property type="match status" value="1"/>
</dbReference>
<dbReference type="SUPFAM" id="SSF49373">
    <property type="entry name" value="Invasin/intimin cell-adhesion fragments"/>
    <property type="match status" value="1"/>
</dbReference>
<sequence length="831" mass="94281">MNDRYARLSAALVLVALTTPWSYGELIRPVKDRFATPEVEEVPDFQRHILPLMGRLGCNARACHGSFQGQGGFRLSLFGYDFKMDHEALLKEGSARVNRDDPEASKIIQKPTLEIPHKGGKRMDEESWQYRMLVRWIDQGAKGVTNPAHFERLDVTPTEIVFSREGEQVPLKVVAHWSDGSQEDVTCISRFRTNDESIAEVDQDGLITSMGKGDTHIVAFYDNGLAVTQILSPISDQVGPKYPQVPTSTKVDELVVNKLRKLGVVPAEVCSDSEFLRRVSIDMTGTLPTPAEVNAFLADAWPKKREQKVDELLSRPTYAAWWTNKLCDITGNAPRALQMQVNTDEPSRFWYEWIYRRVEQNMPYDQLIAGIVMASSRKLGQSYEDFIKEESSYFREENPPAYSERDTMPYFWARRNMRQPEEKALGFSYTFLGVRLECAQCHKHPFDQWTQDDFKQFTEFFRPIRYAVGPGQESREVVKKLTEELGLAKTTNGGERRKILEKEMRKGNPIPWQEVFVNNGNRGAGRRGQPNAPKNGGGRVATPKLLGGEEVSLASVDDPREPLMNWMRNQDNPYFARAFVNRVWANYFGKGIVNPPDDMNMANPASNEALLDYLAKGFLSHNFDMKWLHREVVLSDTYQRSWKTNETNRLDERNFSRAMVRRLPAEVLIDAVAQSTASATDLVKLASTGIDRAIGPKGAGGYRPGNNLYAGKVFGRSTRDTNCDCNRSDEPNLLQSIYLQNDQEVLASIVRPKGWLGETLRTVRKDDDVQATPIDPEAMIREAYLRTLGRNPAENEVAVALDHLKQSKGKEQGLRDLLWALLNTKEFITNH</sequence>
<dbReference type="STRING" id="886293.Sinac_5986"/>
<dbReference type="AlphaFoldDB" id="L0DLH8"/>
<feature type="region of interest" description="Disordered" evidence="1">
    <location>
        <begin position="520"/>
        <end position="540"/>
    </location>
</feature>
<evidence type="ECO:0000259" key="3">
    <source>
        <dbReference type="Pfam" id="PF07587"/>
    </source>
</evidence>
<evidence type="ECO:0008006" key="6">
    <source>
        <dbReference type="Google" id="ProtNLM"/>
    </source>
</evidence>
<dbReference type="Pfam" id="PF07587">
    <property type="entry name" value="PSD1"/>
    <property type="match status" value="1"/>
</dbReference>
<dbReference type="RefSeq" id="WP_015249189.1">
    <property type="nucleotide sequence ID" value="NC_019892.1"/>
</dbReference>
<dbReference type="Pfam" id="PF07583">
    <property type="entry name" value="PSCyt2"/>
    <property type="match status" value="1"/>
</dbReference>
<dbReference type="Proteomes" id="UP000010798">
    <property type="component" value="Chromosome"/>
</dbReference>
<dbReference type="InterPro" id="IPR008964">
    <property type="entry name" value="Invasin/intimin_cell_adhesion"/>
</dbReference>
<evidence type="ECO:0000259" key="2">
    <source>
        <dbReference type="Pfam" id="PF07583"/>
    </source>
</evidence>
<evidence type="ECO:0000313" key="5">
    <source>
        <dbReference type="Proteomes" id="UP000010798"/>
    </source>
</evidence>
<keyword evidence="5" id="KW-1185">Reference proteome</keyword>
<dbReference type="PANTHER" id="PTHR35889:SF3">
    <property type="entry name" value="F-BOX DOMAIN-CONTAINING PROTEIN"/>
    <property type="match status" value="1"/>
</dbReference>
<dbReference type="InterPro" id="IPR022655">
    <property type="entry name" value="DUF1553"/>
</dbReference>